<dbReference type="EMBL" id="FNUK01000016">
    <property type="protein sequence ID" value="SEF92726.1"/>
    <property type="molecule type" value="Genomic_DNA"/>
</dbReference>
<feature type="transmembrane region" description="Helical" evidence="1">
    <location>
        <begin position="47"/>
        <end position="69"/>
    </location>
</feature>
<keyword evidence="1" id="KW-1133">Transmembrane helix</keyword>
<proteinExistence type="predicted"/>
<evidence type="ECO:0000313" key="2">
    <source>
        <dbReference type="EMBL" id="SEF92726.1"/>
    </source>
</evidence>
<name>A0A1H5W0H1_9CLOT</name>
<dbReference type="OrthoDB" id="2086722at2"/>
<dbReference type="InterPro" id="IPR023804">
    <property type="entry name" value="DUF3792_TM"/>
</dbReference>
<protein>
    <submittedName>
        <fullName evidence="2">Putative membrane protein, TIGR04086 family</fullName>
    </submittedName>
</protein>
<organism evidence="2 3">
    <name type="scientific">Caloramator fervidus</name>
    <dbReference type="NCBI Taxonomy" id="29344"/>
    <lineage>
        <taxon>Bacteria</taxon>
        <taxon>Bacillati</taxon>
        <taxon>Bacillota</taxon>
        <taxon>Clostridia</taxon>
        <taxon>Eubacteriales</taxon>
        <taxon>Clostridiaceae</taxon>
        <taxon>Caloramator</taxon>
    </lineage>
</organism>
<reference evidence="3" key="1">
    <citation type="submission" date="2016-10" db="EMBL/GenBank/DDBJ databases">
        <authorList>
            <person name="Varghese N."/>
            <person name="Submissions S."/>
        </authorList>
    </citation>
    <scope>NUCLEOTIDE SEQUENCE [LARGE SCALE GENOMIC DNA]</scope>
    <source>
        <strain evidence="3">DSM 5463</strain>
    </source>
</reference>
<accession>A0A1H5W0H1</accession>
<dbReference type="AlphaFoldDB" id="A0A1H5W0H1"/>
<evidence type="ECO:0000313" key="3">
    <source>
        <dbReference type="Proteomes" id="UP000242850"/>
    </source>
</evidence>
<keyword evidence="3" id="KW-1185">Reference proteome</keyword>
<keyword evidence="1" id="KW-0472">Membrane</keyword>
<feature type="transmembrane region" description="Helical" evidence="1">
    <location>
        <begin position="76"/>
        <end position="96"/>
    </location>
</feature>
<dbReference type="NCBIfam" id="TIGR04086">
    <property type="entry name" value="TIGR04086_membr"/>
    <property type="match status" value="1"/>
</dbReference>
<feature type="transmembrane region" description="Helical" evidence="1">
    <location>
        <begin position="20"/>
        <end position="41"/>
    </location>
</feature>
<feature type="transmembrane region" description="Helical" evidence="1">
    <location>
        <begin position="108"/>
        <end position="128"/>
    </location>
</feature>
<dbReference type="Proteomes" id="UP000242850">
    <property type="component" value="Unassembled WGS sequence"/>
</dbReference>
<dbReference type="RefSeq" id="WP_103896303.1">
    <property type="nucleotide sequence ID" value="NZ_FNUK01000016.1"/>
</dbReference>
<dbReference type="Pfam" id="PF12670">
    <property type="entry name" value="DUF3792"/>
    <property type="match status" value="1"/>
</dbReference>
<keyword evidence="1" id="KW-0812">Transmembrane</keyword>
<gene>
    <name evidence="2" type="ORF">SAMN05660865_01354</name>
</gene>
<evidence type="ECO:0000256" key="1">
    <source>
        <dbReference type="SAM" id="Phobius"/>
    </source>
</evidence>
<sequence length="132" mass="14604">MSKMDKQKLQNFMLVYAKAILRGVILALVLILILTAVAYFAQINESYYKTITWIITIVSICYAAIYGALKIGKRGFLHGAIIGALFILVMFLAAYLVDKGTVNFRSYIILFITSLIIGVLSGMIGMVLKGNE</sequence>